<sequence>MCYDAWRCRSRGIPVRSPPTPSAAFILESDYSCRALWRTLGSVGPSHNRSVVTAVIVSSPADGCFGWTVRVMEGGKRRSSHSSPGDVQTLPPWMADGLSSVSEDDGFGGQEVPTTNVACPSHSLEPDDVFCTSVGKKILPALVQALGAEKVNVGASHSSTGKFVGFPVADDQHVTVGRSFGAAFDIDDTRGPSGISVVS</sequence>
<evidence type="ECO:0000313" key="1">
    <source>
        <dbReference type="EMBL" id="MPC74644.1"/>
    </source>
</evidence>
<dbReference type="AlphaFoldDB" id="A0A5B7I1P1"/>
<accession>A0A5B7I1P1</accession>
<keyword evidence="2" id="KW-1185">Reference proteome</keyword>
<gene>
    <name evidence="1" type="ORF">E2C01_069013</name>
</gene>
<dbReference type="Proteomes" id="UP000324222">
    <property type="component" value="Unassembled WGS sequence"/>
</dbReference>
<proteinExistence type="predicted"/>
<evidence type="ECO:0000313" key="2">
    <source>
        <dbReference type="Proteomes" id="UP000324222"/>
    </source>
</evidence>
<name>A0A5B7I1P1_PORTR</name>
<organism evidence="1 2">
    <name type="scientific">Portunus trituberculatus</name>
    <name type="common">Swimming crab</name>
    <name type="synonym">Neptunus trituberculatus</name>
    <dbReference type="NCBI Taxonomy" id="210409"/>
    <lineage>
        <taxon>Eukaryota</taxon>
        <taxon>Metazoa</taxon>
        <taxon>Ecdysozoa</taxon>
        <taxon>Arthropoda</taxon>
        <taxon>Crustacea</taxon>
        <taxon>Multicrustacea</taxon>
        <taxon>Malacostraca</taxon>
        <taxon>Eumalacostraca</taxon>
        <taxon>Eucarida</taxon>
        <taxon>Decapoda</taxon>
        <taxon>Pleocyemata</taxon>
        <taxon>Brachyura</taxon>
        <taxon>Eubrachyura</taxon>
        <taxon>Portunoidea</taxon>
        <taxon>Portunidae</taxon>
        <taxon>Portuninae</taxon>
        <taxon>Portunus</taxon>
    </lineage>
</organism>
<comment type="caution">
    <text evidence="1">The sequence shown here is derived from an EMBL/GenBank/DDBJ whole genome shotgun (WGS) entry which is preliminary data.</text>
</comment>
<dbReference type="EMBL" id="VSRR010039371">
    <property type="protein sequence ID" value="MPC74644.1"/>
    <property type="molecule type" value="Genomic_DNA"/>
</dbReference>
<reference evidence="1 2" key="1">
    <citation type="submission" date="2019-05" db="EMBL/GenBank/DDBJ databases">
        <title>Another draft genome of Portunus trituberculatus and its Hox gene families provides insights of decapod evolution.</title>
        <authorList>
            <person name="Jeong J.-H."/>
            <person name="Song I."/>
            <person name="Kim S."/>
            <person name="Choi T."/>
            <person name="Kim D."/>
            <person name="Ryu S."/>
            <person name="Kim W."/>
        </authorList>
    </citation>
    <scope>NUCLEOTIDE SEQUENCE [LARGE SCALE GENOMIC DNA]</scope>
    <source>
        <tissue evidence="1">Muscle</tissue>
    </source>
</reference>
<protein>
    <submittedName>
        <fullName evidence="1">Uncharacterized protein</fullName>
    </submittedName>
</protein>